<proteinExistence type="inferred from homology"/>
<dbReference type="EMBL" id="JBIHMM010000001">
    <property type="protein sequence ID" value="MFH0252908.1"/>
    <property type="molecule type" value="Genomic_DNA"/>
</dbReference>
<dbReference type="SUPFAM" id="SSF52540">
    <property type="entry name" value="P-loop containing nucleoside triphosphate hydrolases"/>
    <property type="match status" value="2"/>
</dbReference>
<comment type="function">
    <text evidence="2 10 12">Catalyzes the transfer of a dimethylallyl group onto the adenine at position 37 in tRNAs that read codons beginning with uridine, leading to the formation of N6-(dimethylallyl)adenosine (i(6)A).</text>
</comment>
<dbReference type="InterPro" id="IPR039657">
    <property type="entry name" value="Dimethylallyltransferase"/>
</dbReference>
<feature type="site" description="Interaction with substrate tRNA" evidence="10">
    <location>
        <position position="126"/>
    </location>
</feature>
<evidence type="ECO:0000256" key="7">
    <source>
        <dbReference type="ARBA" id="ARBA00022840"/>
    </source>
</evidence>
<feature type="region of interest" description="Interaction with substrate tRNA" evidence="10">
    <location>
        <begin position="42"/>
        <end position="45"/>
    </location>
</feature>
<dbReference type="HAMAP" id="MF_00185">
    <property type="entry name" value="IPP_trans"/>
    <property type="match status" value="1"/>
</dbReference>
<feature type="binding site" evidence="10">
    <location>
        <begin position="17"/>
        <end position="24"/>
    </location>
    <ligand>
        <name>ATP</name>
        <dbReference type="ChEBI" id="CHEBI:30616"/>
    </ligand>
</feature>
<keyword evidence="5 10" id="KW-0819">tRNA processing</keyword>
<comment type="subunit">
    <text evidence="10">Monomer.</text>
</comment>
<organism evidence="14 15">
    <name type="scientific">Roseovarius aquimarinus</name>
    <dbReference type="NCBI Taxonomy" id="1229156"/>
    <lineage>
        <taxon>Bacteria</taxon>
        <taxon>Pseudomonadati</taxon>
        <taxon>Pseudomonadota</taxon>
        <taxon>Alphaproteobacteria</taxon>
        <taxon>Rhodobacterales</taxon>
        <taxon>Roseobacteraceae</taxon>
        <taxon>Roseovarius</taxon>
    </lineage>
</organism>
<comment type="caution">
    <text evidence="14">The sequence shown here is derived from an EMBL/GenBank/DDBJ whole genome shotgun (WGS) entry which is preliminary data.</text>
</comment>
<keyword evidence="4 10" id="KW-0808">Transferase</keyword>
<evidence type="ECO:0000256" key="4">
    <source>
        <dbReference type="ARBA" id="ARBA00022679"/>
    </source>
</evidence>
<reference evidence="14 15" key="1">
    <citation type="submission" date="2024-10" db="EMBL/GenBank/DDBJ databases">
        <authorList>
            <person name="Yang X.-N."/>
        </authorList>
    </citation>
    <scope>NUCLEOTIDE SEQUENCE [LARGE SCALE GENOMIC DNA]</scope>
    <source>
        <strain evidence="14 15">CAU 1059</strain>
    </source>
</reference>
<dbReference type="CDD" id="cd02019">
    <property type="entry name" value="NK"/>
    <property type="match status" value="1"/>
</dbReference>
<comment type="caution">
    <text evidence="10">Lacks conserved residue(s) required for the propagation of feature annotation.</text>
</comment>
<evidence type="ECO:0000256" key="11">
    <source>
        <dbReference type="RuleBase" id="RU003783"/>
    </source>
</evidence>
<protein>
    <recommendedName>
        <fullName evidence="10">tRNA dimethylallyltransferase</fullName>
        <ecNumber evidence="10">2.5.1.75</ecNumber>
    </recommendedName>
    <alternativeName>
        <fullName evidence="10">Dimethylallyl diphosphate:tRNA dimethylallyltransferase</fullName>
        <shortName evidence="10">DMAPP:tRNA dimethylallyltransferase</shortName>
        <shortName evidence="10">DMATase</shortName>
    </alternativeName>
    <alternativeName>
        <fullName evidence="10">Isopentenyl-diphosphate:tRNA isopentenyltransferase</fullName>
        <shortName evidence="10">IPP transferase</shortName>
        <shortName evidence="10">IPPT</shortName>
        <shortName evidence="10">IPTase</shortName>
    </alternativeName>
</protein>
<sequence>MLHDLDISRDAPVLIAGPTASGKSALALEIAERFGGAIVNADSMQVFAGWRVLTARPSPEDEARAPHRLYGHVAQKDDYSVGAWLRDVAPLLNGGARPIIVGGTGLYLTALTEGLAEIPPTPAEVRAEADALREGGALGEMIGALDPETAARVDLRNPRRVQRAWEVQRATGTGLARWQDATPAPLLPLDRCHALLLDAGRDWLNERIARRMDMMIATGALDEVRANLHLPPERQAAKAIGAPELAAYLRGEMPLDKAAEAATIATRQFAKRQRTWFRARMKEWRHLALPGN</sequence>
<evidence type="ECO:0000256" key="3">
    <source>
        <dbReference type="ARBA" id="ARBA00005842"/>
    </source>
</evidence>
<dbReference type="NCBIfam" id="TIGR00174">
    <property type="entry name" value="miaA"/>
    <property type="match status" value="1"/>
</dbReference>
<keyword evidence="15" id="KW-1185">Reference proteome</keyword>
<comment type="catalytic activity">
    <reaction evidence="9 10 11">
        <text>adenosine(37) in tRNA + dimethylallyl diphosphate = N(6)-dimethylallyladenosine(37) in tRNA + diphosphate</text>
        <dbReference type="Rhea" id="RHEA:26482"/>
        <dbReference type="Rhea" id="RHEA-COMP:10162"/>
        <dbReference type="Rhea" id="RHEA-COMP:10375"/>
        <dbReference type="ChEBI" id="CHEBI:33019"/>
        <dbReference type="ChEBI" id="CHEBI:57623"/>
        <dbReference type="ChEBI" id="CHEBI:74411"/>
        <dbReference type="ChEBI" id="CHEBI:74415"/>
        <dbReference type="EC" id="2.5.1.75"/>
    </reaction>
</comment>
<evidence type="ECO:0000256" key="9">
    <source>
        <dbReference type="ARBA" id="ARBA00049563"/>
    </source>
</evidence>
<evidence type="ECO:0000256" key="13">
    <source>
        <dbReference type="RuleBase" id="RU003785"/>
    </source>
</evidence>
<evidence type="ECO:0000256" key="2">
    <source>
        <dbReference type="ARBA" id="ARBA00003213"/>
    </source>
</evidence>
<comment type="similarity">
    <text evidence="3 10 13">Belongs to the IPP transferase family.</text>
</comment>
<keyword evidence="8 10" id="KW-0460">Magnesium</keyword>
<evidence type="ECO:0000313" key="14">
    <source>
        <dbReference type="EMBL" id="MFH0252908.1"/>
    </source>
</evidence>
<dbReference type="GO" id="GO:0052381">
    <property type="term" value="F:tRNA dimethylallyltransferase activity"/>
    <property type="evidence" value="ECO:0007669"/>
    <property type="project" value="UniProtKB-EC"/>
</dbReference>
<evidence type="ECO:0000313" key="15">
    <source>
        <dbReference type="Proteomes" id="UP001607157"/>
    </source>
</evidence>
<keyword evidence="7 10" id="KW-0067">ATP-binding</keyword>
<gene>
    <name evidence="10 14" type="primary">miaA</name>
    <name evidence="14" type="ORF">ACGRVM_03325</name>
</gene>
<keyword evidence="6 10" id="KW-0547">Nucleotide-binding</keyword>
<dbReference type="PANTHER" id="PTHR11088:SF60">
    <property type="entry name" value="TRNA DIMETHYLALLYLTRANSFERASE"/>
    <property type="match status" value="1"/>
</dbReference>
<dbReference type="Proteomes" id="UP001607157">
    <property type="component" value="Unassembled WGS sequence"/>
</dbReference>
<dbReference type="EC" id="2.5.1.75" evidence="10"/>
<accession>A0ABW7I413</accession>
<dbReference type="InterPro" id="IPR018022">
    <property type="entry name" value="IPT"/>
</dbReference>
<dbReference type="Gene3D" id="3.40.50.300">
    <property type="entry name" value="P-loop containing nucleotide triphosphate hydrolases"/>
    <property type="match status" value="1"/>
</dbReference>
<dbReference type="RefSeq" id="WP_377168720.1">
    <property type="nucleotide sequence ID" value="NZ_JBHTJC010000001.1"/>
</dbReference>
<evidence type="ECO:0000256" key="6">
    <source>
        <dbReference type="ARBA" id="ARBA00022741"/>
    </source>
</evidence>
<evidence type="ECO:0000256" key="1">
    <source>
        <dbReference type="ARBA" id="ARBA00001946"/>
    </source>
</evidence>
<dbReference type="PANTHER" id="PTHR11088">
    <property type="entry name" value="TRNA DIMETHYLALLYLTRANSFERASE"/>
    <property type="match status" value="1"/>
</dbReference>
<evidence type="ECO:0000256" key="10">
    <source>
        <dbReference type="HAMAP-Rule" id="MF_00185"/>
    </source>
</evidence>
<name>A0ABW7I413_9RHOB</name>
<dbReference type="Pfam" id="PF01715">
    <property type="entry name" value="IPPT"/>
    <property type="match status" value="1"/>
</dbReference>
<feature type="site" description="Interaction with substrate tRNA" evidence="10">
    <location>
        <position position="104"/>
    </location>
</feature>
<dbReference type="Gene3D" id="1.10.20.140">
    <property type="match status" value="1"/>
</dbReference>
<dbReference type="InterPro" id="IPR027417">
    <property type="entry name" value="P-loop_NTPase"/>
</dbReference>
<feature type="binding site" evidence="10">
    <location>
        <begin position="19"/>
        <end position="24"/>
    </location>
    <ligand>
        <name>substrate</name>
    </ligand>
</feature>
<evidence type="ECO:0000256" key="5">
    <source>
        <dbReference type="ARBA" id="ARBA00022694"/>
    </source>
</evidence>
<comment type="cofactor">
    <cofactor evidence="1 10">
        <name>Mg(2+)</name>
        <dbReference type="ChEBI" id="CHEBI:18420"/>
    </cofactor>
</comment>
<evidence type="ECO:0000256" key="12">
    <source>
        <dbReference type="RuleBase" id="RU003784"/>
    </source>
</evidence>
<evidence type="ECO:0000256" key="8">
    <source>
        <dbReference type="ARBA" id="ARBA00022842"/>
    </source>
</evidence>